<keyword evidence="8" id="KW-1185">Reference proteome</keyword>
<dbReference type="Gene3D" id="3.40.1090.10">
    <property type="entry name" value="Cytosolic phospholipase A2 catalytic domain"/>
    <property type="match status" value="1"/>
</dbReference>
<dbReference type="InterPro" id="IPR033562">
    <property type="entry name" value="PLPL"/>
</dbReference>
<organism evidence="7 8">
    <name type="scientific">Strigomonas culicis</name>
    <dbReference type="NCBI Taxonomy" id="28005"/>
    <lineage>
        <taxon>Eukaryota</taxon>
        <taxon>Discoba</taxon>
        <taxon>Euglenozoa</taxon>
        <taxon>Kinetoplastea</taxon>
        <taxon>Metakinetoplastina</taxon>
        <taxon>Trypanosomatida</taxon>
        <taxon>Trypanosomatidae</taxon>
        <taxon>Strigomonadinae</taxon>
        <taxon>Strigomonas</taxon>
    </lineage>
</organism>
<evidence type="ECO:0000259" key="4">
    <source>
        <dbReference type="PROSITE" id="PS51635"/>
    </source>
</evidence>
<evidence type="ECO:0000256" key="2">
    <source>
        <dbReference type="PROSITE-ProRule" id="PRU01161"/>
    </source>
</evidence>
<keyword evidence="3" id="KW-0812">Transmembrane</keyword>
<evidence type="ECO:0000313" key="8">
    <source>
        <dbReference type="Proteomes" id="UP000015354"/>
    </source>
</evidence>
<evidence type="ECO:0000313" key="5">
    <source>
        <dbReference type="EMBL" id="EPY25701.1"/>
    </source>
</evidence>
<accession>S9VL92</accession>
<protein>
    <submittedName>
        <fullName evidence="7">Patatin-like phospholipase</fullName>
    </submittedName>
</protein>
<keyword evidence="2" id="KW-0442">Lipid degradation</keyword>
<dbReference type="GO" id="GO:0005737">
    <property type="term" value="C:cytoplasm"/>
    <property type="evidence" value="ECO:0007669"/>
    <property type="project" value="TreeGrafter"/>
</dbReference>
<feature type="active site" description="Proton acceptor" evidence="2">
    <location>
        <position position="209"/>
    </location>
</feature>
<dbReference type="EMBL" id="ATMH01006542">
    <property type="protein sequence ID" value="EPY25701.1"/>
    <property type="molecule type" value="Genomic_DNA"/>
</dbReference>
<dbReference type="GO" id="GO:0005811">
    <property type="term" value="C:lipid droplet"/>
    <property type="evidence" value="ECO:0007669"/>
    <property type="project" value="TreeGrafter"/>
</dbReference>
<evidence type="ECO:0000256" key="1">
    <source>
        <dbReference type="ARBA" id="ARBA00023098"/>
    </source>
</evidence>
<dbReference type="SUPFAM" id="SSF52151">
    <property type="entry name" value="FabD/lysophospholipase-like"/>
    <property type="match status" value="1"/>
</dbReference>
<dbReference type="InterPro" id="IPR016035">
    <property type="entry name" value="Acyl_Trfase/lysoPLipase"/>
</dbReference>
<keyword evidence="1 2" id="KW-0443">Lipid metabolism</keyword>
<sequence length="446" mass="50415">MSGRNELGNGTAPPAARVSAENSLYSIAGTSTTSSGGFDLTFSFSCGGWFHMYYFGVAHALVDSGVLQKLQADGVRIRFSGSSAGALAASCLASGQHDFLAVRDFCLASAKHFRSSIFNVFCMKRYLETAIDRFGWQLTKIDTDPAMRSHMMSGCLEVNVTKLPKIEKKMFDRFHSYEYIHEVLLASCCMVPLVGMPFRMEATGDWVVDGGFSDFTPHMNEPNCITVSGMYFQDASVHPRSFVPSWWAVYPPDEKEYRNLFWMGYNDMIDFLVSDGLLSGPMGEQLLRPEIDFNMRDSWWHSLRVLFLEGMMLLWVRPVVIFCIYSELAISMMLYGITFFIPSRRRKAMQRCYTSFRSSVSLRTLGRLIFGRRIPSNEERLTEGSWLFRIFGPIFLGVSNKKAGKPCYDPDGSPTGRAPAFSPNAKYAYENGIPLRNFPERKRSKK</sequence>
<dbReference type="GO" id="GO:0055088">
    <property type="term" value="P:lipid homeostasis"/>
    <property type="evidence" value="ECO:0007669"/>
    <property type="project" value="TreeGrafter"/>
</dbReference>
<name>S9VL92_9TRYP</name>
<dbReference type="PANTHER" id="PTHR12406:SF42">
    <property type="entry name" value="PNPLA DOMAIN-CONTAINING PROTEIN"/>
    <property type="match status" value="1"/>
</dbReference>
<dbReference type="GO" id="GO:0004806">
    <property type="term" value="F:triacylglycerol lipase activity"/>
    <property type="evidence" value="ECO:0007669"/>
    <property type="project" value="TreeGrafter"/>
</dbReference>
<dbReference type="GO" id="GO:0019433">
    <property type="term" value="P:triglyceride catabolic process"/>
    <property type="evidence" value="ECO:0007669"/>
    <property type="project" value="TreeGrafter"/>
</dbReference>
<reference evidence="7" key="2">
    <citation type="submission" date="2013-03" db="EMBL/GenBank/DDBJ databases">
        <authorList>
            <person name="Motta M.C.M."/>
            <person name="Martins A.C.A."/>
            <person name="Preta C.M.C.C."/>
            <person name="Silva R."/>
            <person name="de Souza S.S."/>
            <person name="Klein C.C."/>
            <person name="de Almeida L.G.P."/>
            <person name="Cunha O.L."/>
            <person name="Colabardini A.C."/>
            <person name="Lima B.A."/>
            <person name="Machado C.R."/>
            <person name="Soares C.M.A."/>
            <person name="de Menezes C.B.A."/>
            <person name="Bartolomeu D.C."/>
            <person name="Grisard E.C."/>
            <person name="Fantinatti-Garboggini F."/>
            <person name="Rodrigues-Luiz G.F."/>
            <person name="Wagner G."/>
            <person name="Goldman G.H."/>
            <person name="Fietto J.L.R."/>
            <person name="Ciapina L.P."/>
            <person name="Brocchi M."/>
            <person name="Elias M.C."/>
            <person name="Goldman M.H.S."/>
            <person name="Sagot M.-F."/>
            <person name="Pereira M."/>
            <person name="Stoco P.H."/>
            <person name="Teixeira S.M.R."/>
            <person name="de Mendonca-Neto R.P."/>
            <person name="Maciel T.E.F."/>
            <person name="Mendes T.A.O."/>
            <person name="Urmenyi T.P."/>
            <person name="Teixeira M.M.G."/>
            <person name="de Camargo E.F.P."/>
            <person name="de Sousa W."/>
            <person name="Schenkman S."/>
            <person name="de Vasconcelos A.T.R."/>
        </authorList>
    </citation>
    <scope>NUCLEOTIDE SEQUENCE</scope>
</reference>
<evidence type="ECO:0000256" key="3">
    <source>
        <dbReference type="SAM" id="Phobius"/>
    </source>
</evidence>
<dbReference type="PANTHER" id="PTHR12406">
    <property type="entry name" value="CALCIUM-INDEPENDENT PHOSPHOLIPASE A2 IPLA2 -RELATED"/>
    <property type="match status" value="1"/>
</dbReference>
<dbReference type="InterPro" id="IPR002641">
    <property type="entry name" value="PNPLA_dom"/>
</dbReference>
<proteinExistence type="predicted"/>
<evidence type="ECO:0000313" key="6">
    <source>
        <dbReference type="EMBL" id="EPY27418.1"/>
    </source>
</evidence>
<keyword evidence="3" id="KW-1133">Transmembrane helix</keyword>
<dbReference type="Pfam" id="PF01734">
    <property type="entry name" value="Patatin"/>
    <property type="match status" value="1"/>
</dbReference>
<feature type="domain" description="PNPLA" evidence="4">
    <location>
        <begin position="42"/>
        <end position="222"/>
    </location>
</feature>
<dbReference type="Proteomes" id="UP000015354">
    <property type="component" value="Unassembled WGS sequence"/>
</dbReference>
<feature type="transmembrane region" description="Helical" evidence="3">
    <location>
        <begin position="319"/>
        <end position="341"/>
    </location>
</feature>
<keyword evidence="2" id="KW-0378">Hydrolase</keyword>
<feature type="short sequence motif" description="GXSXG" evidence="2">
    <location>
        <begin position="81"/>
        <end position="85"/>
    </location>
</feature>
<gene>
    <name evidence="7" type="ORF">STCU_05437</name>
    <name evidence="6" type="ORF">STCU_05761</name>
    <name evidence="5" type="ORF">STCU_06542</name>
</gene>
<dbReference type="GO" id="GO:0016020">
    <property type="term" value="C:membrane"/>
    <property type="evidence" value="ECO:0007669"/>
    <property type="project" value="TreeGrafter"/>
</dbReference>
<dbReference type="OrthoDB" id="197155at2759"/>
<dbReference type="PROSITE" id="PS51635">
    <property type="entry name" value="PNPLA"/>
    <property type="match status" value="1"/>
</dbReference>
<dbReference type="EMBL" id="ATMH01005437">
    <property type="protein sequence ID" value="EPY27901.1"/>
    <property type="molecule type" value="Genomic_DNA"/>
</dbReference>
<dbReference type="AlphaFoldDB" id="S9VL92"/>
<evidence type="ECO:0000313" key="7">
    <source>
        <dbReference type="EMBL" id="EPY27901.1"/>
    </source>
</evidence>
<comment type="caution">
    <text evidence="7">The sequence shown here is derived from an EMBL/GenBank/DDBJ whole genome shotgun (WGS) entry which is preliminary data.</text>
</comment>
<keyword evidence="3" id="KW-0472">Membrane</keyword>
<dbReference type="EMBL" id="ATMH01005761">
    <property type="protein sequence ID" value="EPY27418.1"/>
    <property type="molecule type" value="Genomic_DNA"/>
</dbReference>
<comment type="caution">
    <text evidence="2">Lacks conserved residue(s) required for the propagation of feature annotation.</text>
</comment>
<reference evidence="7 8" key="1">
    <citation type="journal article" date="2013" name="PLoS ONE">
        <title>Predicting the Proteins of Angomonas deanei, Strigomonas culicis and Their Respective Endosymbionts Reveals New Aspects of the Trypanosomatidae Family.</title>
        <authorList>
            <person name="Motta M.C."/>
            <person name="Martins A.C."/>
            <person name="de Souza S.S."/>
            <person name="Catta-Preta C.M."/>
            <person name="Silva R."/>
            <person name="Klein C.C."/>
            <person name="de Almeida L.G."/>
            <person name="de Lima Cunha O."/>
            <person name="Ciapina L.P."/>
            <person name="Brocchi M."/>
            <person name="Colabardini A.C."/>
            <person name="de Araujo Lima B."/>
            <person name="Machado C.R."/>
            <person name="de Almeida Soares C.M."/>
            <person name="Probst C.M."/>
            <person name="de Menezes C.B."/>
            <person name="Thompson C.E."/>
            <person name="Bartholomeu D.C."/>
            <person name="Gradia D.F."/>
            <person name="Pavoni D.P."/>
            <person name="Grisard E.C."/>
            <person name="Fantinatti-Garboggini F."/>
            <person name="Marchini F.K."/>
            <person name="Rodrigues-Luiz G.F."/>
            <person name="Wagner G."/>
            <person name="Goldman G.H."/>
            <person name="Fietto J.L."/>
            <person name="Elias M.C."/>
            <person name="Goldman M.H."/>
            <person name="Sagot M.F."/>
            <person name="Pereira M."/>
            <person name="Stoco P.H."/>
            <person name="de Mendonca-Neto R.P."/>
            <person name="Teixeira S.M."/>
            <person name="Maciel T.E."/>
            <person name="de Oliveira Mendes T.A."/>
            <person name="Urmenyi T.P."/>
            <person name="de Souza W."/>
            <person name="Schenkman S."/>
            <person name="de Vasconcelos A.T."/>
        </authorList>
    </citation>
    <scope>NUCLEOTIDE SEQUENCE [LARGE SCALE GENOMIC DNA]</scope>
</reference>
<feature type="short sequence motif" description="DGA/G" evidence="2">
    <location>
        <begin position="209"/>
        <end position="211"/>
    </location>
</feature>
<feature type="active site" description="Nucleophile" evidence="2">
    <location>
        <position position="83"/>
    </location>
</feature>